<dbReference type="KEGG" id="aqt:FN924_04375"/>
<evidence type="ECO:0000313" key="3">
    <source>
        <dbReference type="Proteomes" id="UP000315215"/>
    </source>
</evidence>
<dbReference type="RefSeq" id="WP_143892227.1">
    <property type="nucleotide sequence ID" value="NZ_CP041666.1"/>
</dbReference>
<evidence type="ECO:0000313" key="2">
    <source>
        <dbReference type="EMBL" id="QDP39477.1"/>
    </source>
</evidence>
<organism evidence="2 3">
    <name type="scientific">Radiobacillus deserti</name>
    <dbReference type="NCBI Taxonomy" id="2594883"/>
    <lineage>
        <taxon>Bacteria</taxon>
        <taxon>Bacillati</taxon>
        <taxon>Bacillota</taxon>
        <taxon>Bacilli</taxon>
        <taxon>Bacillales</taxon>
        <taxon>Bacillaceae</taxon>
        <taxon>Radiobacillus</taxon>
    </lineage>
</organism>
<evidence type="ECO:0000259" key="1">
    <source>
        <dbReference type="Pfam" id="PF13276"/>
    </source>
</evidence>
<sequence length="66" mass="7748">MCEVLLLPGSTYYYEETERQAEDDVTLNIVRIFHKSRPFHGARKVKQGLRKIGRIVSRSRIGRVSW</sequence>
<dbReference type="OrthoDB" id="9781005at2"/>
<dbReference type="AlphaFoldDB" id="A0A516KDN4"/>
<gene>
    <name evidence="2" type="ORF">FN924_04375</name>
</gene>
<proteinExistence type="predicted"/>
<name>A0A516KDN4_9BACI</name>
<dbReference type="EMBL" id="CP041666">
    <property type="protein sequence ID" value="QDP39477.1"/>
    <property type="molecule type" value="Genomic_DNA"/>
</dbReference>
<feature type="domain" description="HTH-like" evidence="1">
    <location>
        <begin position="23"/>
        <end position="63"/>
    </location>
</feature>
<reference evidence="2 3" key="1">
    <citation type="submission" date="2019-07" db="EMBL/GenBank/DDBJ databases">
        <authorList>
            <person name="Li J."/>
        </authorList>
    </citation>
    <scope>NUCLEOTIDE SEQUENCE [LARGE SCALE GENOMIC DNA]</scope>
    <source>
        <strain evidence="2 3">TKL69</strain>
    </source>
</reference>
<accession>A0A516KDN4</accession>
<keyword evidence="3" id="KW-1185">Reference proteome</keyword>
<dbReference type="InterPro" id="IPR025948">
    <property type="entry name" value="HTH-like_dom"/>
</dbReference>
<dbReference type="Pfam" id="PF13276">
    <property type="entry name" value="HTH_21"/>
    <property type="match status" value="1"/>
</dbReference>
<protein>
    <recommendedName>
        <fullName evidence="1">HTH-like domain-containing protein</fullName>
    </recommendedName>
</protein>
<dbReference type="Proteomes" id="UP000315215">
    <property type="component" value="Chromosome"/>
</dbReference>